<dbReference type="SUPFAM" id="SSF47413">
    <property type="entry name" value="lambda repressor-like DNA-binding domains"/>
    <property type="match status" value="1"/>
</dbReference>
<evidence type="ECO:0000259" key="1">
    <source>
        <dbReference type="PROSITE" id="PS50943"/>
    </source>
</evidence>
<dbReference type="GO" id="GO:0003677">
    <property type="term" value="F:DNA binding"/>
    <property type="evidence" value="ECO:0007669"/>
    <property type="project" value="InterPro"/>
</dbReference>
<comment type="caution">
    <text evidence="2">The sequence shown here is derived from an EMBL/GenBank/DDBJ whole genome shotgun (WGS) entry which is preliminary data.</text>
</comment>
<feature type="domain" description="HTH cro/C1-type" evidence="1">
    <location>
        <begin position="16"/>
        <end position="71"/>
    </location>
</feature>
<dbReference type="Pfam" id="PF01381">
    <property type="entry name" value="HTH_3"/>
    <property type="match status" value="1"/>
</dbReference>
<reference evidence="2 3" key="1">
    <citation type="submission" date="2018-08" db="EMBL/GenBank/DDBJ databases">
        <title>A genome reference for cultivated species of the human gut microbiota.</title>
        <authorList>
            <person name="Zou Y."/>
            <person name="Xue W."/>
            <person name="Luo G."/>
        </authorList>
    </citation>
    <scope>NUCLEOTIDE SEQUENCE [LARGE SCALE GENOMIC DNA]</scope>
    <source>
        <strain evidence="2 3">AF29-2</strain>
    </source>
</reference>
<dbReference type="InterPro" id="IPR010982">
    <property type="entry name" value="Lambda_DNA-bd_dom_sf"/>
</dbReference>
<dbReference type="CDD" id="cd00093">
    <property type="entry name" value="HTH_XRE"/>
    <property type="match status" value="1"/>
</dbReference>
<dbReference type="RefSeq" id="WP_117976963.1">
    <property type="nucleotide sequence ID" value="NZ_QRST01000022.1"/>
</dbReference>
<dbReference type="Proteomes" id="UP000284662">
    <property type="component" value="Unassembled WGS sequence"/>
</dbReference>
<proteinExistence type="predicted"/>
<evidence type="ECO:0000313" key="2">
    <source>
        <dbReference type="EMBL" id="RGQ03432.1"/>
    </source>
</evidence>
<dbReference type="InterPro" id="IPR001387">
    <property type="entry name" value="Cro/C1-type_HTH"/>
</dbReference>
<dbReference type="EMBL" id="QRST01000022">
    <property type="protein sequence ID" value="RGQ03432.1"/>
    <property type="molecule type" value="Genomic_DNA"/>
</dbReference>
<dbReference type="PROSITE" id="PS50943">
    <property type="entry name" value="HTH_CROC1"/>
    <property type="match status" value="1"/>
</dbReference>
<gene>
    <name evidence="2" type="ORF">DWZ11_09465</name>
</gene>
<evidence type="ECO:0000313" key="3">
    <source>
        <dbReference type="Proteomes" id="UP000284662"/>
    </source>
</evidence>
<organism evidence="2 3">
    <name type="scientific">Megamonas rupellensis</name>
    <dbReference type="NCBI Taxonomy" id="491921"/>
    <lineage>
        <taxon>Bacteria</taxon>
        <taxon>Bacillati</taxon>
        <taxon>Bacillota</taxon>
        <taxon>Negativicutes</taxon>
        <taxon>Selenomonadales</taxon>
        <taxon>Selenomonadaceae</taxon>
        <taxon>Megamonas</taxon>
    </lineage>
</organism>
<sequence length="120" mass="14287">MNINIFENSETISKRIKNIRKYYKMNQQDFAKELGILQSTLSEIERGNVNPQFKTLQLLGDMIGRSNLEWLLYGKTEVIKTDEWNKTRINNLLIKLNADELKFCREWLELYVNSLKTKKK</sequence>
<accession>A0A411ZKU4</accession>
<dbReference type="Gene3D" id="1.10.260.40">
    <property type="entry name" value="lambda repressor-like DNA-binding domains"/>
    <property type="match status" value="1"/>
</dbReference>
<dbReference type="AlphaFoldDB" id="A0A411ZKU4"/>
<dbReference type="SMART" id="SM00530">
    <property type="entry name" value="HTH_XRE"/>
    <property type="match status" value="1"/>
</dbReference>
<name>A0A411ZKU4_9FIRM</name>
<protein>
    <submittedName>
        <fullName evidence="2">XRE family transcriptional regulator</fullName>
    </submittedName>
</protein>